<dbReference type="RefSeq" id="XP_013257138.1">
    <property type="nucleotide sequence ID" value="XM_013401684.1"/>
</dbReference>
<dbReference type="AlphaFoldDB" id="A0A072P5I3"/>
<evidence type="ECO:0000313" key="4">
    <source>
        <dbReference type="Proteomes" id="UP000027920"/>
    </source>
</evidence>
<evidence type="ECO:0000256" key="1">
    <source>
        <dbReference type="SAM" id="MobiDB-lite"/>
    </source>
</evidence>
<proteinExistence type="predicted"/>
<dbReference type="InterPro" id="IPR001810">
    <property type="entry name" value="F-box_dom"/>
</dbReference>
<dbReference type="STRING" id="1182545.A0A072P5I3"/>
<dbReference type="SMART" id="SM00256">
    <property type="entry name" value="FBOX"/>
    <property type="match status" value="1"/>
</dbReference>
<name>A0A072P5I3_9EURO</name>
<dbReference type="GeneID" id="25283900"/>
<dbReference type="PROSITE" id="PS50181">
    <property type="entry name" value="FBOX"/>
    <property type="match status" value="1"/>
</dbReference>
<dbReference type="Pfam" id="PF00646">
    <property type="entry name" value="F-box"/>
    <property type="match status" value="1"/>
</dbReference>
<dbReference type="CDD" id="cd09917">
    <property type="entry name" value="F-box_SF"/>
    <property type="match status" value="1"/>
</dbReference>
<dbReference type="EMBL" id="AMGV01000009">
    <property type="protein sequence ID" value="KEF54548.1"/>
    <property type="molecule type" value="Genomic_DNA"/>
</dbReference>
<dbReference type="VEuPathDB" id="FungiDB:A1O9_08990"/>
<comment type="caution">
    <text evidence="3">The sequence shown here is derived from an EMBL/GenBank/DDBJ whole genome shotgun (WGS) entry which is preliminary data.</text>
</comment>
<protein>
    <recommendedName>
        <fullName evidence="2">F-box domain-containing protein</fullName>
    </recommendedName>
</protein>
<keyword evidence="4" id="KW-1185">Reference proteome</keyword>
<gene>
    <name evidence="3" type="ORF">A1O9_08990</name>
</gene>
<dbReference type="OrthoDB" id="5396937at2759"/>
<dbReference type="InterPro" id="IPR036047">
    <property type="entry name" value="F-box-like_dom_sf"/>
</dbReference>
<evidence type="ECO:0000313" key="3">
    <source>
        <dbReference type="EMBL" id="KEF54548.1"/>
    </source>
</evidence>
<feature type="region of interest" description="Disordered" evidence="1">
    <location>
        <begin position="10"/>
        <end position="32"/>
    </location>
</feature>
<sequence length="437" mass="49017">MPISVLRRQTVVDGTGSSSGESSRRASLADTPRKSSIVGLTLRLTRSKRSNLANDPASASASVAQRLGDAFLSLPDEIITQIICHLSTEEFLALRLTSRTIHALLRANAAPITRSILTHSAPSEGDFECIQHLYPQPKPCTNERYLLQMIRRQSLVDRMLSIIASFVQMKVYMIPSCPRFADFSPYKRRLERRFHASAWIIYHFLERFRHILVFQHPYHGQRPPDRSHDCQDCTNSVNELIRSYPPSEIIPAYHFYGLLLQHLRQLSRAPSYVGTIERRLRGWSRRPPADSQLAQVVILGGIPLLSRLSILKGTYNQRVEVIGSFIDKISTLAATQIRLFVAPKSSSSPSAQHLRIIDLSEFESLKAPLDPPFSDISEKTIAALPSLERFVSDDWAVRMYETIGPTDVPASAFGFVQNVLAGKDNGPDYLEPIIGFA</sequence>
<evidence type="ECO:0000259" key="2">
    <source>
        <dbReference type="PROSITE" id="PS50181"/>
    </source>
</evidence>
<dbReference type="SUPFAM" id="SSF81383">
    <property type="entry name" value="F-box domain"/>
    <property type="match status" value="1"/>
</dbReference>
<reference evidence="3 4" key="1">
    <citation type="submission" date="2013-03" db="EMBL/GenBank/DDBJ databases">
        <title>The Genome Sequence of Exophiala aquamarina CBS 119918.</title>
        <authorList>
            <consortium name="The Broad Institute Genomics Platform"/>
            <person name="Cuomo C."/>
            <person name="de Hoog S."/>
            <person name="Gorbushina A."/>
            <person name="Walker B."/>
            <person name="Young S.K."/>
            <person name="Zeng Q."/>
            <person name="Gargeya S."/>
            <person name="Fitzgerald M."/>
            <person name="Haas B."/>
            <person name="Abouelleil A."/>
            <person name="Allen A.W."/>
            <person name="Alvarado L."/>
            <person name="Arachchi H.M."/>
            <person name="Berlin A.M."/>
            <person name="Chapman S.B."/>
            <person name="Gainer-Dewar J."/>
            <person name="Goldberg J."/>
            <person name="Griggs A."/>
            <person name="Gujja S."/>
            <person name="Hansen M."/>
            <person name="Howarth C."/>
            <person name="Imamovic A."/>
            <person name="Ireland A."/>
            <person name="Larimer J."/>
            <person name="McCowan C."/>
            <person name="Murphy C."/>
            <person name="Pearson M."/>
            <person name="Poon T.W."/>
            <person name="Priest M."/>
            <person name="Roberts A."/>
            <person name="Saif S."/>
            <person name="Shea T."/>
            <person name="Sisk P."/>
            <person name="Sykes S."/>
            <person name="Wortman J."/>
            <person name="Nusbaum C."/>
            <person name="Birren B."/>
        </authorList>
    </citation>
    <scope>NUCLEOTIDE SEQUENCE [LARGE SCALE GENOMIC DNA]</scope>
    <source>
        <strain evidence="3 4">CBS 119918</strain>
    </source>
</reference>
<dbReference type="Proteomes" id="UP000027920">
    <property type="component" value="Unassembled WGS sequence"/>
</dbReference>
<organism evidence="3 4">
    <name type="scientific">Exophiala aquamarina CBS 119918</name>
    <dbReference type="NCBI Taxonomy" id="1182545"/>
    <lineage>
        <taxon>Eukaryota</taxon>
        <taxon>Fungi</taxon>
        <taxon>Dikarya</taxon>
        <taxon>Ascomycota</taxon>
        <taxon>Pezizomycotina</taxon>
        <taxon>Eurotiomycetes</taxon>
        <taxon>Chaetothyriomycetidae</taxon>
        <taxon>Chaetothyriales</taxon>
        <taxon>Herpotrichiellaceae</taxon>
        <taxon>Exophiala</taxon>
    </lineage>
</organism>
<accession>A0A072P5I3</accession>
<feature type="domain" description="F-box" evidence="2">
    <location>
        <begin position="68"/>
        <end position="116"/>
    </location>
</feature>
<dbReference type="HOGENOM" id="CLU_627047_0_0_1"/>